<dbReference type="GO" id="GO:0017001">
    <property type="term" value="P:antibiotic catabolic process"/>
    <property type="evidence" value="ECO:0007669"/>
    <property type="project" value="InterPro"/>
</dbReference>
<comment type="caution">
    <text evidence="11">The sequence shown here is derived from an EMBL/GenBank/DDBJ whole genome shotgun (WGS) entry which is preliminary data.</text>
</comment>
<dbReference type="InterPro" id="IPR001018">
    <property type="entry name" value="Beta-lactamase_class-B_CS"/>
</dbReference>
<dbReference type="AlphaFoldDB" id="A0A1Y2B120"/>
<dbReference type="InterPro" id="IPR017782">
    <property type="entry name" value="Hydroxyacylglutathione_Hdrlase"/>
</dbReference>
<dbReference type="InterPro" id="IPR035680">
    <property type="entry name" value="Clx_II_MBL"/>
</dbReference>
<dbReference type="Pfam" id="PF00753">
    <property type="entry name" value="Lactamase_B"/>
    <property type="match status" value="1"/>
</dbReference>
<dbReference type="HAMAP" id="MF_01374">
    <property type="entry name" value="Glyoxalase_2"/>
    <property type="match status" value="1"/>
</dbReference>
<comment type="catalytic activity">
    <reaction evidence="1">
        <text>an S-(2-hydroxyacyl)glutathione + H2O = a 2-hydroxy carboxylate + glutathione + H(+)</text>
        <dbReference type="Rhea" id="RHEA:21864"/>
        <dbReference type="ChEBI" id="CHEBI:15377"/>
        <dbReference type="ChEBI" id="CHEBI:15378"/>
        <dbReference type="ChEBI" id="CHEBI:57925"/>
        <dbReference type="ChEBI" id="CHEBI:58896"/>
        <dbReference type="ChEBI" id="CHEBI:71261"/>
        <dbReference type="EC" id="3.1.2.6"/>
    </reaction>
</comment>
<name>A0A1Y2B120_9TREE</name>
<reference evidence="11 12" key="1">
    <citation type="submission" date="2016-07" db="EMBL/GenBank/DDBJ databases">
        <title>Pervasive Adenine N6-methylation of Active Genes in Fungi.</title>
        <authorList>
            <consortium name="DOE Joint Genome Institute"/>
            <person name="Mondo S.J."/>
            <person name="Dannebaum R.O."/>
            <person name="Kuo R.C."/>
            <person name="Labutti K."/>
            <person name="Haridas S."/>
            <person name="Kuo A."/>
            <person name="Salamov A."/>
            <person name="Ahrendt S.R."/>
            <person name="Lipzen A."/>
            <person name="Sullivan W."/>
            <person name="Andreopoulos W.B."/>
            <person name="Clum A."/>
            <person name="Lindquist E."/>
            <person name="Daum C."/>
            <person name="Ramamoorthy G.K."/>
            <person name="Gryganskyi A."/>
            <person name="Culley D."/>
            <person name="Magnuson J.K."/>
            <person name="James T.Y."/>
            <person name="O'Malley M.A."/>
            <person name="Stajich J.E."/>
            <person name="Spatafora J.W."/>
            <person name="Visel A."/>
            <person name="Grigoriev I.V."/>
        </authorList>
    </citation>
    <scope>NUCLEOTIDE SEQUENCE [LARGE SCALE GENOMIC DNA]</scope>
    <source>
        <strain evidence="11 12">68-887.2</strain>
    </source>
</reference>
<dbReference type="NCBIfam" id="TIGR03413">
    <property type="entry name" value="GSH_gloB"/>
    <property type="match status" value="1"/>
</dbReference>
<proteinExistence type="inferred from homology"/>
<dbReference type="CDD" id="cd07723">
    <property type="entry name" value="hydroxyacylglutathione_hydrolase_MBL-fold"/>
    <property type="match status" value="1"/>
</dbReference>
<dbReference type="InterPro" id="IPR036866">
    <property type="entry name" value="RibonucZ/Hydroxyglut_hydro"/>
</dbReference>
<evidence type="ECO:0000259" key="10">
    <source>
        <dbReference type="SMART" id="SM00849"/>
    </source>
</evidence>
<protein>
    <recommendedName>
        <fullName evidence="5">hydroxyacylglutathione hydrolase</fullName>
        <ecNumber evidence="5">3.1.2.6</ecNumber>
    </recommendedName>
    <alternativeName>
        <fullName evidence="9">Glyoxalase II</fullName>
    </alternativeName>
</protein>
<dbReference type="GO" id="GO:0019243">
    <property type="term" value="P:methylglyoxal catabolic process to D-lactate via S-lactoyl-glutathione"/>
    <property type="evidence" value="ECO:0007669"/>
    <property type="project" value="InterPro"/>
</dbReference>
<dbReference type="InParanoid" id="A0A1Y2B120"/>
<comment type="similarity">
    <text evidence="4">Belongs to the metallo-beta-lactamase superfamily. Glyoxalase II family.</text>
</comment>
<evidence type="ECO:0000256" key="7">
    <source>
        <dbReference type="ARBA" id="ARBA00022801"/>
    </source>
</evidence>
<dbReference type="EMBL" id="MCFC01000031">
    <property type="protein sequence ID" value="ORY28502.1"/>
    <property type="molecule type" value="Genomic_DNA"/>
</dbReference>
<dbReference type="Proteomes" id="UP000193986">
    <property type="component" value="Unassembled WGS sequence"/>
</dbReference>
<dbReference type="UniPathway" id="UPA00619">
    <property type="reaction ID" value="UER00676"/>
</dbReference>
<dbReference type="InterPro" id="IPR001279">
    <property type="entry name" value="Metallo-B-lactamas"/>
</dbReference>
<evidence type="ECO:0000256" key="6">
    <source>
        <dbReference type="ARBA" id="ARBA00022723"/>
    </source>
</evidence>
<evidence type="ECO:0000256" key="1">
    <source>
        <dbReference type="ARBA" id="ARBA00001623"/>
    </source>
</evidence>
<comment type="pathway">
    <text evidence="3">Secondary metabolite metabolism; methylglyoxal degradation; (R)-lactate from methylglyoxal: step 2/2.</text>
</comment>
<dbReference type="STRING" id="71784.A0A1Y2B120"/>
<evidence type="ECO:0000256" key="4">
    <source>
        <dbReference type="ARBA" id="ARBA00006759"/>
    </source>
</evidence>
<dbReference type="Pfam" id="PF16123">
    <property type="entry name" value="HAGH_C"/>
    <property type="match status" value="1"/>
</dbReference>
<evidence type="ECO:0000256" key="3">
    <source>
        <dbReference type="ARBA" id="ARBA00004963"/>
    </source>
</evidence>
<dbReference type="EC" id="3.1.2.6" evidence="5"/>
<evidence type="ECO:0000256" key="5">
    <source>
        <dbReference type="ARBA" id="ARBA00011917"/>
    </source>
</evidence>
<evidence type="ECO:0000256" key="8">
    <source>
        <dbReference type="ARBA" id="ARBA00022833"/>
    </source>
</evidence>
<gene>
    <name evidence="11" type="ORF">BCR39DRAFT_565394</name>
</gene>
<dbReference type="Gene3D" id="3.60.15.10">
    <property type="entry name" value="Ribonuclease Z/Hydroxyacylglutathione hydrolase-like"/>
    <property type="match status" value="1"/>
</dbReference>
<keyword evidence="7" id="KW-0378">Hydrolase</keyword>
<keyword evidence="8" id="KW-0862">Zinc</keyword>
<dbReference type="SUPFAM" id="SSF56281">
    <property type="entry name" value="Metallo-hydrolase/oxidoreductase"/>
    <property type="match status" value="1"/>
</dbReference>
<evidence type="ECO:0000313" key="12">
    <source>
        <dbReference type="Proteomes" id="UP000193986"/>
    </source>
</evidence>
<dbReference type="FunCoup" id="A0A1Y2B120">
    <property type="interactions" value="97"/>
</dbReference>
<evidence type="ECO:0000313" key="11">
    <source>
        <dbReference type="EMBL" id="ORY28502.1"/>
    </source>
</evidence>
<evidence type="ECO:0000256" key="2">
    <source>
        <dbReference type="ARBA" id="ARBA00001947"/>
    </source>
</evidence>
<dbReference type="GO" id="GO:0008270">
    <property type="term" value="F:zinc ion binding"/>
    <property type="evidence" value="ECO:0007669"/>
    <property type="project" value="InterPro"/>
</dbReference>
<sequence>MLGRIARPVVSRHLAKQFSSSTAVRQVYPYQARSDNWMYLVVDDVTQEAAVVDPYDAPKISSAAKEKGVNVTTLITTHHHDDHSGGNQKFLSLHGGLKAYGGSNKAPGTNTIVKDGDTFKIGSGIDVKCLHTPCHTQDSICFFVEDKKTNQRGVFTGDTLFLAGCGRFFEGTPQEMHAALTKLGKLPEDTLVFNGHEYTKGSAKFGLAVEPENEALKGLFAKAQKDSCTTGKSTIGDEKTWNVFMRLERPEELKATGESEAVKVMGKLREMKNAM</sequence>
<accession>A0A1Y2B120</accession>
<dbReference type="OrthoDB" id="515692at2759"/>
<evidence type="ECO:0000256" key="9">
    <source>
        <dbReference type="ARBA" id="ARBA00031044"/>
    </source>
</evidence>
<dbReference type="PROSITE" id="PS00743">
    <property type="entry name" value="BETA_LACTAMASE_B_1"/>
    <property type="match status" value="1"/>
</dbReference>
<dbReference type="PANTHER" id="PTHR11935:SF94">
    <property type="entry name" value="TENZING NORGAY, ISOFORM C"/>
    <property type="match status" value="1"/>
</dbReference>
<dbReference type="PANTHER" id="PTHR11935">
    <property type="entry name" value="BETA LACTAMASE DOMAIN"/>
    <property type="match status" value="1"/>
</dbReference>
<keyword evidence="12" id="KW-1185">Reference proteome</keyword>
<feature type="domain" description="Metallo-beta-lactamase" evidence="10">
    <location>
        <begin position="35"/>
        <end position="196"/>
    </location>
</feature>
<organism evidence="11 12">
    <name type="scientific">Naematelia encephala</name>
    <dbReference type="NCBI Taxonomy" id="71784"/>
    <lineage>
        <taxon>Eukaryota</taxon>
        <taxon>Fungi</taxon>
        <taxon>Dikarya</taxon>
        <taxon>Basidiomycota</taxon>
        <taxon>Agaricomycotina</taxon>
        <taxon>Tremellomycetes</taxon>
        <taxon>Tremellales</taxon>
        <taxon>Naemateliaceae</taxon>
        <taxon>Naematelia</taxon>
    </lineage>
</organism>
<comment type="cofactor">
    <cofactor evidence="2">
        <name>Zn(2+)</name>
        <dbReference type="ChEBI" id="CHEBI:29105"/>
    </cofactor>
</comment>
<dbReference type="GO" id="GO:0008800">
    <property type="term" value="F:beta-lactamase activity"/>
    <property type="evidence" value="ECO:0007669"/>
    <property type="project" value="InterPro"/>
</dbReference>
<dbReference type="GO" id="GO:0004416">
    <property type="term" value="F:hydroxyacylglutathione hydrolase activity"/>
    <property type="evidence" value="ECO:0007669"/>
    <property type="project" value="UniProtKB-EC"/>
</dbReference>
<dbReference type="InterPro" id="IPR032282">
    <property type="entry name" value="HAGH_C"/>
</dbReference>
<dbReference type="SMART" id="SM00849">
    <property type="entry name" value="Lactamase_B"/>
    <property type="match status" value="1"/>
</dbReference>
<keyword evidence="6" id="KW-0479">Metal-binding</keyword>